<dbReference type="InterPro" id="IPR051803">
    <property type="entry name" value="TA_system_RelE-like_toxin"/>
</dbReference>
<evidence type="ECO:0000256" key="2">
    <source>
        <dbReference type="ARBA" id="ARBA00022649"/>
    </source>
</evidence>
<dbReference type="RefSeq" id="WP_079724027.1">
    <property type="nucleotide sequence ID" value="NZ_BMCL01000002.1"/>
</dbReference>
<dbReference type="AlphaFoldDB" id="A0A1T5KJM9"/>
<accession>A0A1T5KJM9</accession>
<gene>
    <name evidence="3" type="ORF">SAMN06296058_1763</name>
</gene>
<evidence type="ECO:0000313" key="3">
    <source>
        <dbReference type="EMBL" id="SKC63873.1"/>
    </source>
</evidence>
<dbReference type="Proteomes" id="UP000190341">
    <property type="component" value="Unassembled WGS sequence"/>
</dbReference>
<dbReference type="Pfam" id="PF05016">
    <property type="entry name" value="ParE_toxin"/>
    <property type="match status" value="1"/>
</dbReference>
<dbReference type="OrthoDB" id="9798046at2"/>
<organism evidence="3 4">
    <name type="scientific">Pseudoxanthomonas indica</name>
    <dbReference type="NCBI Taxonomy" id="428993"/>
    <lineage>
        <taxon>Bacteria</taxon>
        <taxon>Pseudomonadati</taxon>
        <taxon>Pseudomonadota</taxon>
        <taxon>Gammaproteobacteria</taxon>
        <taxon>Lysobacterales</taxon>
        <taxon>Lysobacteraceae</taxon>
        <taxon>Pseudoxanthomonas</taxon>
    </lineage>
</organism>
<dbReference type="STRING" id="428993.SAMN06296058_1763"/>
<dbReference type="PANTHER" id="PTHR33755:SF6">
    <property type="entry name" value="PLASMID STABILIZATION SYSTEM PROTEIN"/>
    <property type="match status" value="1"/>
</dbReference>
<keyword evidence="4" id="KW-1185">Reference proteome</keyword>
<protein>
    <submittedName>
        <fullName evidence="3">Plasmid stabilization system protein ParE</fullName>
    </submittedName>
</protein>
<name>A0A1T5KJM9_9GAMM</name>
<keyword evidence="2" id="KW-1277">Toxin-antitoxin system</keyword>
<dbReference type="InterPro" id="IPR035093">
    <property type="entry name" value="RelE/ParE_toxin_dom_sf"/>
</dbReference>
<dbReference type="PANTHER" id="PTHR33755">
    <property type="entry name" value="TOXIN PARE1-RELATED"/>
    <property type="match status" value="1"/>
</dbReference>
<dbReference type="InterPro" id="IPR007712">
    <property type="entry name" value="RelE/ParE_toxin"/>
</dbReference>
<dbReference type="Gene3D" id="3.30.2310.20">
    <property type="entry name" value="RelE-like"/>
    <property type="match status" value="1"/>
</dbReference>
<comment type="similarity">
    <text evidence="1">Belongs to the RelE toxin family.</text>
</comment>
<sequence length="95" mass="10947">MKVIWTPEARLQRITIWHHIAADSPWAALRLDARFKEAAATLAAHPQIGKPGQVRGTREFLPHSSYRLVYELTQDTVRVLTLLHTSRIWPPIDTR</sequence>
<evidence type="ECO:0000256" key="1">
    <source>
        <dbReference type="ARBA" id="ARBA00006226"/>
    </source>
</evidence>
<proteinExistence type="inferred from homology"/>
<reference evidence="3 4" key="1">
    <citation type="submission" date="2017-02" db="EMBL/GenBank/DDBJ databases">
        <authorList>
            <person name="Peterson S.W."/>
        </authorList>
    </citation>
    <scope>NUCLEOTIDE SEQUENCE [LARGE SCALE GENOMIC DNA]</scope>
    <source>
        <strain evidence="3 4">P15</strain>
    </source>
</reference>
<dbReference type="EMBL" id="FUZV01000001">
    <property type="protein sequence ID" value="SKC63873.1"/>
    <property type="molecule type" value="Genomic_DNA"/>
</dbReference>
<evidence type="ECO:0000313" key="4">
    <source>
        <dbReference type="Proteomes" id="UP000190341"/>
    </source>
</evidence>